<gene>
    <name evidence="2" type="ORF">Pen02_34020</name>
</gene>
<reference evidence="2 3" key="1">
    <citation type="submission" date="2021-01" db="EMBL/GenBank/DDBJ databases">
        <title>Whole genome shotgun sequence of Plantactinospora endophytica NBRC 110450.</title>
        <authorList>
            <person name="Komaki H."/>
            <person name="Tamura T."/>
        </authorList>
    </citation>
    <scope>NUCLEOTIDE SEQUENCE [LARGE SCALE GENOMIC DNA]</scope>
    <source>
        <strain evidence="2 3">NBRC 110450</strain>
    </source>
</reference>
<dbReference type="Gene3D" id="1.20.1260.20">
    <property type="entry name" value="PPE superfamily"/>
    <property type="match status" value="1"/>
</dbReference>
<comment type="caution">
    <text evidence="2">The sequence shown here is derived from an EMBL/GenBank/DDBJ whole genome shotgun (WGS) entry which is preliminary data.</text>
</comment>
<sequence length="341" mass="34523">MVADAMVDEYHERYRQQTHEELYRLLMEGKPAQVDGIADTWHAVEGRLGAIATGLHEDLSRILPEWTGPGSRDFQYRLGLIISYAGKLAEEAAALRTGLTVMSGSLAEAQRQVEADRPELAQAGYDDFSPVLGHTLSEEERAKARERVSAQVARLAAEYAVTDHRSWPATIPVEPGDLPVVGGLVGNLDLPAGVTVTDPSPIATEVPAAGTALAGAGSFGDAPPGVGPLAAAPLSSPSTQPTGSLSGAGPVLAGGGSHLISRAGSVEGRPGAGVAASGAAAGAGAMPMMGGAGAVGAGAPGGGYPMTDPRLASDGTAWSDDGTLEWSDEADAPPSILGHDG</sequence>
<accession>A0ABQ4E1B5</accession>
<protein>
    <recommendedName>
        <fullName evidence="4">PPE family domain-containing protein</fullName>
    </recommendedName>
</protein>
<name>A0ABQ4E1B5_9ACTN</name>
<dbReference type="Proteomes" id="UP000646749">
    <property type="component" value="Unassembled WGS sequence"/>
</dbReference>
<evidence type="ECO:0000256" key="1">
    <source>
        <dbReference type="SAM" id="MobiDB-lite"/>
    </source>
</evidence>
<dbReference type="InterPro" id="IPR038332">
    <property type="entry name" value="PPE_sf"/>
</dbReference>
<feature type="compositionally biased region" description="Polar residues" evidence="1">
    <location>
        <begin position="235"/>
        <end position="245"/>
    </location>
</feature>
<evidence type="ECO:0000313" key="2">
    <source>
        <dbReference type="EMBL" id="GIG88466.1"/>
    </source>
</evidence>
<evidence type="ECO:0008006" key="4">
    <source>
        <dbReference type="Google" id="ProtNLM"/>
    </source>
</evidence>
<feature type="compositionally biased region" description="Acidic residues" evidence="1">
    <location>
        <begin position="322"/>
        <end position="331"/>
    </location>
</feature>
<feature type="region of interest" description="Disordered" evidence="1">
    <location>
        <begin position="304"/>
        <end position="341"/>
    </location>
</feature>
<feature type="region of interest" description="Disordered" evidence="1">
    <location>
        <begin position="228"/>
        <end position="250"/>
    </location>
</feature>
<proteinExistence type="predicted"/>
<dbReference type="EMBL" id="BONW01000016">
    <property type="protein sequence ID" value="GIG88466.1"/>
    <property type="molecule type" value="Genomic_DNA"/>
</dbReference>
<organism evidence="2 3">
    <name type="scientific">Plantactinospora endophytica</name>
    <dbReference type="NCBI Taxonomy" id="673535"/>
    <lineage>
        <taxon>Bacteria</taxon>
        <taxon>Bacillati</taxon>
        <taxon>Actinomycetota</taxon>
        <taxon>Actinomycetes</taxon>
        <taxon>Micromonosporales</taxon>
        <taxon>Micromonosporaceae</taxon>
        <taxon>Plantactinospora</taxon>
    </lineage>
</organism>
<evidence type="ECO:0000313" key="3">
    <source>
        <dbReference type="Proteomes" id="UP000646749"/>
    </source>
</evidence>
<keyword evidence="3" id="KW-1185">Reference proteome</keyword>